<dbReference type="Pfam" id="PF12773">
    <property type="entry name" value="DZR"/>
    <property type="match status" value="1"/>
</dbReference>
<evidence type="ECO:0000259" key="1">
    <source>
        <dbReference type="Pfam" id="PF12773"/>
    </source>
</evidence>
<keyword evidence="3" id="KW-1185">Reference proteome</keyword>
<organism evidence="2 3">
    <name type="scientific">Terrisporobacter muris</name>
    <dbReference type="NCBI Taxonomy" id="2963284"/>
    <lineage>
        <taxon>Bacteria</taxon>
        <taxon>Bacillati</taxon>
        <taxon>Bacillota</taxon>
        <taxon>Clostridia</taxon>
        <taxon>Peptostreptococcales</taxon>
        <taxon>Peptostreptococcaceae</taxon>
        <taxon>Terrisporobacter</taxon>
    </lineage>
</organism>
<dbReference type="Proteomes" id="UP001140817">
    <property type="component" value="Unassembled WGS sequence"/>
</dbReference>
<proteinExistence type="predicted"/>
<comment type="caution">
    <text evidence="2">The sequence shown here is derived from an EMBL/GenBank/DDBJ whole genome shotgun (WGS) entry which is preliminary data.</text>
</comment>
<evidence type="ECO:0000313" key="3">
    <source>
        <dbReference type="Proteomes" id="UP001140817"/>
    </source>
</evidence>
<gene>
    <name evidence="2" type="ORF">NSA58_15815</name>
</gene>
<protein>
    <submittedName>
        <fullName evidence="2">Zinc ribbon domain-containing protein</fullName>
    </submittedName>
</protein>
<evidence type="ECO:0000313" key="2">
    <source>
        <dbReference type="EMBL" id="MCR1824250.1"/>
    </source>
</evidence>
<dbReference type="RefSeq" id="WP_052232836.1">
    <property type="nucleotide sequence ID" value="NZ_JANKBY010000271.1"/>
</dbReference>
<name>A0A9X2S2K1_9FIRM</name>
<dbReference type="AlphaFoldDB" id="A0A9X2S2K1"/>
<sequence>MKDMKLSNIQKESEKIKIKKSINDCEDLKAQVLLKLGIMTFDKIRKGEIIDMDFDILCDEIKNLDIEIYTKYMQLRNFEKESKKTTCQCGYVAFKNEKFCPQCGKSLIEEEKLYITCENCNEETEKDSNFCSCCGSKIKQEFTHYEDEVYCMDEGERLEECILEEEIPEVDMVEEDFGKEFLKQQEELAVEDNNLENDIAINENKSEEEPIEIEGREFLKNHQNHI</sequence>
<feature type="domain" description="DZANK-type" evidence="1">
    <location>
        <begin position="87"/>
        <end position="135"/>
    </location>
</feature>
<dbReference type="EMBL" id="JANKBY010000271">
    <property type="protein sequence ID" value="MCR1824250.1"/>
    <property type="molecule type" value="Genomic_DNA"/>
</dbReference>
<accession>A0A9X2S2K1</accession>
<reference evidence="2" key="1">
    <citation type="submission" date="2022-07" db="EMBL/GenBank/DDBJ databases">
        <title>Enhanced cultured diversity of the mouse gut microbiota enables custom-made synthetic communities.</title>
        <authorList>
            <person name="Afrizal A."/>
        </authorList>
    </citation>
    <scope>NUCLEOTIDE SEQUENCE</scope>
    <source>
        <strain evidence="2">DSM 29186</strain>
    </source>
</reference>
<dbReference type="InterPro" id="IPR025874">
    <property type="entry name" value="DZR"/>
</dbReference>